<dbReference type="EMBL" id="CP015756">
    <property type="protein sequence ID" value="APC38672.1"/>
    <property type="molecule type" value="Genomic_DNA"/>
</dbReference>
<keyword evidence="2" id="KW-1185">Reference proteome</keyword>
<reference evidence="2" key="1">
    <citation type="journal article" date="2016" name="Front. Microbiol.">
        <title>Complete Genome Sequence of Clostridium estertheticum DSM 8809, a Microbe Identified in Spoiled Vacuum Packed Beef.</title>
        <authorList>
            <person name="Yu Z."/>
            <person name="Gunn L."/>
            <person name="Brennan E."/>
            <person name="Reid R."/>
            <person name="Wall P.G."/>
            <person name="Gaora O.P."/>
            <person name="Hurley D."/>
            <person name="Bolton D."/>
            <person name="Fanning S."/>
        </authorList>
    </citation>
    <scope>NUCLEOTIDE SEQUENCE [LARGE SCALE GENOMIC DNA]</scope>
    <source>
        <strain evidence="2">DSM 8809</strain>
    </source>
</reference>
<gene>
    <name evidence="1" type="ORF">A7L45_00600</name>
</gene>
<name>A0A1J0GCF9_9CLOT</name>
<sequence>MQKEKCIICRKPLNGGIIINGRGICNNCEGRIIKAKPNTDFYEYYKNCIRKTLVQFIPRGVTKDCQDYHL</sequence>
<dbReference type="STRING" id="1552.A7L45_00600"/>
<dbReference type="Proteomes" id="UP000182569">
    <property type="component" value="Chromosome"/>
</dbReference>
<proteinExistence type="predicted"/>
<evidence type="ECO:0000313" key="1">
    <source>
        <dbReference type="EMBL" id="APC38672.1"/>
    </source>
</evidence>
<organism evidence="1 2">
    <name type="scientific">Clostridium estertheticum subsp. estertheticum</name>
    <dbReference type="NCBI Taxonomy" id="1552"/>
    <lineage>
        <taxon>Bacteria</taxon>
        <taxon>Bacillati</taxon>
        <taxon>Bacillota</taxon>
        <taxon>Clostridia</taxon>
        <taxon>Eubacteriales</taxon>
        <taxon>Clostridiaceae</taxon>
        <taxon>Clostridium</taxon>
    </lineage>
</organism>
<dbReference type="OrthoDB" id="1753657at2"/>
<dbReference type="InterPro" id="IPR019700">
    <property type="entry name" value="Sigma-G_inhibitor_Gin"/>
</dbReference>
<protein>
    <submittedName>
        <fullName evidence="1">Sigma factor G inhibitor Gin</fullName>
    </submittedName>
</protein>
<dbReference type="Pfam" id="PF10764">
    <property type="entry name" value="Gin"/>
    <property type="match status" value="1"/>
</dbReference>
<dbReference type="KEGG" id="ceu:A7L45_00600"/>
<evidence type="ECO:0000313" key="2">
    <source>
        <dbReference type="Proteomes" id="UP000182569"/>
    </source>
</evidence>
<dbReference type="AlphaFoldDB" id="A0A1J0GCF9"/>
<dbReference type="RefSeq" id="WP_071610968.1">
    <property type="nucleotide sequence ID" value="NZ_CP015756.1"/>
</dbReference>
<accession>A0A1J0GCF9</accession>